<dbReference type="InterPro" id="IPR029063">
    <property type="entry name" value="SAM-dependent_MTases_sf"/>
</dbReference>
<dbReference type="EMBL" id="CABVOU010000041">
    <property type="protein sequence ID" value="VVZ96817.1"/>
    <property type="molecule type" value="Genomic_DNA"/>
</dbReference>
<dbReference type="Pfam" id="PF20464">
    <property type="entry name" value="MmeI_N"/>
    <property type="match status" value="1"/>
</dbReference>
<dbReference type="PANTHER" id="PTHR33841">
    <property type="entry name" value="DNA METHYLTRANSFERASE YEEA-RELATED"/>
    <property type="match status" value="1"/>
</dbReference>
<accession>A0A5K1I969</accession>
<protein>
    <recommendedName>
        <fullName evidence="1">site-specific DNA-methyltransferase (adenine-specific)</fullName>
        <ecNumber evidence="1">2.1.1.72</ecNumber>
    </recommendedName>
</protein>
<dbReference type="Pfam" id="PF20465">
    <property type="entry name" value="MmeI_hel"/>
    <property type="match status" value="1"/>
</dbReference>
<dbReference type="InterPro" id="IPR050953">
    <property type="entry name" value="N4_N6_ade-DNA_methylase"/>
</dbReference>
<dbReference type="EC" id="2.1.1.72" evidence="1"/>
<dbReference type="Pfam" id="PF20467">
    <property type="entry name" value="MmeI_C"/>
    <property type="match status" value="1"/>
</dbReference>
<dbReference type="Gene3D" id="3.40.50.150">
    <property type="entry name" value="Vaccinia Virus protein VP39"/>
    <property type="match status" value="1"/>
</dbReference>
<dbReference type="InterPro" id="IPR046818">
    <property type="entry name" value="MmeI_C"/>
</dbReference>
<comment type="catalytic activity">
    <reaction evidence="4">
        <text>a 2'-deoxyadenosine in DNA + S-adenosyl-L-methionine = an N(6)-methyl-2'-deoxyadenosine in DNA + S-adenosyl-L-homocysteine + H(+)</text>
        <dbReference type="Rhea" id="RHEA:15197"/>
        <dbReference type="Rhea" id="RHEA-COMP:12418"/>
        <dbReference type="Rhea" id="RHEA-COMP:12419"/>
        <dbReference type="ChEBI" id="CHEBI:15378"/>
        <dbReference type="ChEBI" id="CHEBI:57856"/>
        <dbReference type="ChEBI" id="CHEBI:59789"/>
        <dbReference type="ChEBI" id="CHEBI:90615"/>
        <dbReference type="ChEBI" id="CHEBI:90616"/>
        <dbReference type="EC" id="2.1.1.72"/>
    </reaction>
</comment>
<evidence type="ECO:0000259" key="9">
    <source>
        <dbReference type="Pfam" id="PF20473"/>
    </source>
</evidence>
<feature type="domain" description="MmeI-like DNA-methyltransferase" evidence="9">
    <location>
        <begin position="330"/>
        <end position="588"/>
    </location>
</feature>
<dbReference type="InterPro" id="IPR046816">
    <property type="entry name" value="MmeI_Mtase"/>
</dbReference>
<organism evidence="10 11">
    <name type="scientific">Halomonas lysinitropha</name>
    <dbReference type="NCBI Taxonomy" id="2607506"/>
    <lineage>
        <taxon>Bacteria</taxon>
        <taxon>Pseudomonadati</taxon>
        <taxon>Pseudomonadota</taxon>
        <taxon>Gammaproteobacteria</taxon>
        <taxon>Oceanospirillales</taxon>
        <taxon>Halomonadaceae</taxon>
        <taxon>Halomonas</taxon>
    </lineage>
</organism>
<sequence length="915" mass="104158">MAFDQTYCMDTLTAATRPDADSGEFIYAFLDAYGFPRATITQVRNGGQRNVASRKEEGHVALKNWLYFMPVRQGESVHEALQVLADEEEPPRHKCRFLVVTDWREFTALDTRTDERLEVPFSDLASQYLFFAPMAGLERTKHFEEASADLKAAAKMGRLFDRLKEVNEFSTPEQLHALNVFLTRLLFCYFAEDTGIFPKNAFTKVITEASGESGEGLSDLLAQLFQVMNQPEGERPSDLPVHVAQFPYVNGGLFRDDIPVPEIRGKGRRMMIECGQLAWEAVNPDIFGSMFQAVVDEESRDALGQHYTSVPNIMKVIRPLFLDKLYTELHKAKGSRKKLAALLERLTRIRVFDPAMGSGNFLIISYKEVRRLEMAVFRALQDVSGQQEMLISGIRLSQFYGIEIDDFAHEVAQLSLWLAEHQMNTLFAKEFGHVKPLLPLKDSGNLVLGNSLKIEWQNVCPNDGGHEVYVCGNPPFAGRGRGRSQSQLEDMEYLYHGVNSYKKMDYVGSWFFKGARYLNENSELAFVATNSICQGEQVCILWPLVLESGVHISFAYHTFPWKNNAAGNAGVHVIIVGLSKNCIVRRNIYRNIDNAWHIQEVRNISPYLIEGDDIVVQSRGTSLCGRPKMVFGSMARDGGFLFLTKEEKDDLVARSPASEKFIRSWIGSDEFIKGKERWCLWMADYELEDVMKEPAVRERVNGVRKMREQSKASSTREMANTPHVFGQLAQPASGNYILVPRHTSEKRYYAPVGFYDHSVICGDSNLMIPQGSLYEFSILSSQIHMDWLRLVGGRLKSDYRYSASLVYNTFPWPEVTERQRRDIERLGREVILARAAHPDKIMAQLYDPSKMPDNLLVAHQVLDQALENLYRDRPFRDTAERQEYLLARYEELIEAEKAAKVGGNKKTRKATTMEG</sequence>
<evidence type="ECO:0000259" key="7">
    <source>
        <dbReference type="Pfam" id="PF20466"/>
    </source>
</evidence>
<dbReference type="SUPFAM" id="SSF53335">
    <property type="entry name" value="S-adenosyl-L-methionine-dependent methyltransferases"/>
    <property type="match status" value="1"/>
</dbReference>
<keyword evidence="2" id="KW-0489">Methyltransferase</keyword>
<keyword evidence="3" id="KW-0808">Transferase</keyword>
<dbReference type="Pfam" id="PF20466">
    <property type="entry name" value="MmeI_TRD"/>
    <property type="match status" value="1"/>
</dbReference>
<dbReference type="Proteomes" id="UP000326725">
    <property type="component" value="Unassembled WGS sequence"/>
</dbReference>
<evidence type="ECO:0000256" key="3">
    <source>
        <dbReference type="ARBA" id="ARBA00022679"/>
    </source>
</evidence>
<dbReference type="Pfam" id="PF20473">
    <property type="entry name" value="MmeI_Mtase"/>
    <property type="match status" value="1"/>
</dbReference>
<dbReference type="AlphaFoldDB" id="A0A5K1I969"/>
<feature type="domain" description="MmeI-like helicase spacer" evidence="6">
    <location>
        <begin position="176"/>
        <end position="254"/>
    </location>
</feature>
<dbReference type="GO" id="GO:0009007">
    <property type="term" value="F:site-specific DNA-methyltransferase (adenine-specific) activity"/>
    <property type="evidence" value="ECO:0007669"/>
    <property type="project" value="UniProtKB-EC"/>
</dbReference>
<proteinExistence type="predicted"/>
<name>A0A5K1I969_9GAMM</name>
<evidence type="ECO:0000256" key="2">
    <source>
        <dbReference type="ARBA" id="ARBA00022603"/>
    </source>
</evidence>
<dbReference type="RefSeq" id="WP_151444634.1">
    <property type="nucleotide sequence ID" value="NZ_CABVOU010000041.1"/>
</dbReference>
<evidence type="ECO:0000259" key="6">
    <source>
        <dbReference type="Pfam" id="PF20465"/>
    </source>
</evidence>
<feature type="domain" description="MmeI-like N-terminal" evidence="5">
    <location>
        <begin position="15"/>
        <end position="165"/>
    </location>
</feature>
<feature type="domain" description="MmeI-like target recognition" evidence="7">
    <location>
        <begin position="611"/>
        <end position="814"/>
    </location>
</feature>
<dbReference type="InterPro" id="IPR046819">
    <property type="entry name" value="MmeI_hel"/>
</dbReference>
<feature type="domain" description="MmeI-like C-terminal" evidence="8">
    <location>
        <begin position="816"/>
        <end position="893"/>
    </location>
</feature>
<gene>
    <name evidence="10" type="ORF">HALO32_02924</name>
</gene>
<dbReference type="InterPro" id="IPR046817">
    <property type="entry name" value="MmeI_N"/>
</dbReference>
<dbReference type="InterPro" id="IPR046820">
    <property type="entry name" value="MmeI_TRD"/>
</dbReference>
<evidence type="ECO:0000313" key="11">
    <source>
        <dbReference type="Proteomes" id="UP000326725"/>
    </source>
</evidence>
<evidence type="ECO:0000259" key="8">
    <source>
        <dbReference type="Pfam" id="PF20467"/>
    </source>
</evidence>
<dbReference type="GO" id="GO:0032259">
    <property type="term" value="P:methylation"/>
    <property type="evidence" value="ECO:0007669"/>
    <property type="project" value="UniProtKB-KW"/>
</dbReference>
<reference evidence="10 11" key="1">
    <citation type="submission" date="2019-09" db="EMBL/GenBank/DDBJ databases">
        <authorList>
            <person name="Criscuolo A."/>
        </authorList>
    </citation>
    <scope>NUCLEOTIDE SEQUENCE [LARGE SCALE GENOMIC DNA]</scope>
    <source>
        <strain evidence="11">3(2)</strain>
    </source>
</reference>
<evidence type="ECO:0000256" key="4">
    <source>
        <dbReference type="ARBA" id="ARBA00047942"/>
    </source>
</evidence>
<evidence type="ECO:0000256" key="1">
    <source>
        <dbReference type="ARBA" id="ARBA00011900"/>
    </source>
</evidence>
<evidence type="ECO:0000313" key="10">
    <source>
        <dbReference type="EMBL" id="VVZ96817.1"/>
    </source>
</evidence>
<evidence type="ECO:0000259" key="5">
    <source>
        <dbReference type="Pfam" id="PF20464"/>
    </source>
</evidence>
<dbReference type="PANTHER" id="PTHR33841:SF1">
    <property type="entry name" value="DNA METHYLTRANSFERASE A"/>
    <property type="match status" value="1"/>
</dbReference>
<keyword evidence="11" id="KW-1185">Reference proteome</keyword>